<sequence length="566" mass="64460">MLLEINIENFAIIDNLRVDFTKGLNVLTGETGAGKSIVIDAISLVLGGRADKDFVPTGCEKASIEALFCLETPHYIYEILDVYGIQKEADNTLLLTREIFDTGRSTSRVNGRTVTLSMLNNITSKLIDIHGQHDHQSLLKSDKHCDFIDSLGDEKIINIKGKVKSEYEIIRSLKSKLKSLCQNEMEKERKIDLLKFQIEEIDDASLKDGEDELLLSEYNILSNAENIVKSLTESITILDSDYHGNKPILDQLNNIYVSLNRLSKISTDISNFSNTIESVIYQLQDVTRDIRHYNETVEYNPEKIKIIEDRLDLINKIKRKYGNTIDKVLKYRDEISNELEELLNCEEEIREITNKIQKHENYLNTLCEELTLERTSISSKFESAIIKELSELNMPKVKFKVKLEKLEQFTPNGIDRIEFMISTNPNEPLKPLSKIVSGGEMSRIMLGFKSILAERDEIPTLIFDEIDSGISGRTAQIVGEKIAKISNTHQIICITHLPQIAALADSHYLIDKKIEKNKAITHINKLDYNERIEELSRLLGGVNLTETTKKHAKEMIEMSKKIKGSI</sequence>
<accession>A0A1H3K948</accession>
<dbReference type="NCBIfam" id="NF008121">
    <property type="entry name" value="PRK10869.1"/>
    <property type="match status" value="1"/>
</dbReference>
<dbReference type="SUPFAM" id="SSF58104">
    <property type="entry name" value="Methyl-accepting chemotaxis protein (MCP) signaling domain"/>
    <property type="match status" value="1"/>
</dbReference>
<keyword evidence="4" id="KW-0547">Nucleotide-binding</keyword>
<gene>
    <name evidence="12" type="ORF">SAMN05660462_00183</name>
</gene>
<keyword evidence="7 9" id="KW-0234">DNA repair</keyword>
<dbReference type="STRING" id="415015.SAMN05660462_00183"/>
<dbReference type="Proteomes" id="UP000198625">
    <property type="component" value="Unassembled WGS sequence"/>
</dbReference>
<keyword evidence="13" id="KW-1185">Reference proteome</keyword>
<keyword evidence="5 9" id="KW-0227">DNA damage</keyword>
<dbReference type="Pfam" id="PF02463">
    <property type="entry name" value="SMC_N"/>
    <property type="match status" value="1"/>
</dbReference>
<dbReference type="GO" id="GO:0006310">
    <property type="term" value="P:DNA recombination"/>
    <property type="evidence" value="ECO:0007669"/>
    <property type="project" value="InterPro"/>
</dbReference>
<name>A0A1H3K948_9FIRM</name>
<evidence type="ECO:0000256" key="1">
    <source>
        <dbReference type="ARBA" id="ARBA00003618"/>
    </source>
</evidence>
<keyword evidence="6" id="KW-0067">ATP-binding</keyword>
<evidence type="ECO:0000313" key="12">
    <source>
        <dbReference type="EMBL" id="SDY48717.1"/>
    </source>
</evidence>
<feature type="coiled-coil region" evidence="10">
    <location>
        <begin position="328"/>
        <end position="369"/>
    </location>
</feature>
<dbReference type="AlphaFoldDB" id="A0A1H3K948"/>
<dbReference type="PIRSF" id="PIRSF003128">
    <property type="entry name" value="RecN"/>
    <property type="match status" value="1"/>
</dbReference>
<dbReference type="InterPro" id="IPR003395">
    <property type="entry name" value="RecF/RecN/SMC_N"/>
</dbReference>
<dbReference type="OrthoDB" id="9806954at2"/>
<dbReference type="GO" id="GO:0043590">
    <property type="term" value="C:bacterial nucleoid"/>
    <property type="evidence" value="ECO:0007669"/>
    <property type="project" value="TreeGrafter"/>
</dbReference>
<protein>
    <recommendedName>
        <fullName evidence="3 9">DNA repair protein RecN</fullName>
    </recommendedName>
    <alternativeName>
        <fullName evidence="8 9">Recombination protein N</fullName>
    </alternativeName>
</protein>
<keyword evidence="10" id="KW-0175">Coiled coil</keyword>
<dbReference type="GO" id="GO:0006281">
    <property type="term" value="P:DNA repair"/>
    <property type="evidence" value="ECO:0007669"/>
    <property type="project" value="UniProtKB-KW"/>
</dbReference>
<dbReference type="RefSeq" id="WP_091725937.1">
    <property type="nucleotide sequence ID" value="NZ_FNQE01000001.1"/>
</dbReference>
<dbReference type="PANTHER" id="PTHR11059">
    <property type="entry name" value="DNA REPAIR PROTEIN RECN"/>
    <property type="match status" value="1"/>
</dbReference>
<dbReference type="FunFam" id="3.40.50.300:FF:000356">
    <property type="entry name" value="DNA repair protein RecN"/>
    <property type="match status" value="1"/>
</dbReference>
<evidence type="ECO:0000256" key="6">
    <source>
        <dbReference type="ARBA" id="ARBA00022840"/>
    </source>
</evidence>
<evidence type="ECO:0000313" key="13">
    <source>
        <dbReference type="Proteomes" id="UP000198625"/>
    </source>
</evidence>
<dbReference type="PANTHER" id="PTHR11059:SF0">
    <property type="entry name" value="DNA REPAIR PROTEIN RECN"/>
    <property type="match status" value="1"/>
</dbReference>
<evidence type="ECO:0000256" key="7">
    <source>
        <dbReference type="ARBA" id="ARBA00023204"/>
    </source>
</evidence>
<dbReference type="NCBIfam" id="TIGR00634">
    <property type="entry name" value="recN"/>
    <property type="match status" value="1"/>
</dbReference>
<comment type="function">
    <text evidence="1 9">May be involved in recombinational repair of damaged DNA.</text>
</comment>
<dbReference type="Gene3D" id="3.40.50.300">
    <property type="entry name" value="P-loop containing nucleotide triphosphate hydrolases"/>
    <property type="match status" value="2"/>
</dbReference>
<dbReference type="InterPro" id="IPR027417">
    <property type="entry name" value="P-loop_NTPase"/>
</dbReference>
<evidence type="ECO:0000256" key="10">
    <source>
        <dbReference type="SAM" id="Coils"/>
    </source>
</evidence>
<organism evidence="12 13">
    <name type="scientific">Proteiniborus ethanoligenes</name>
    <dbReference type="NCBI Taxonomy" id="415015"/>
    <lineage>
        <taxon>Bacteria</taxon>
        <taxon>Bacillati</taxon>
        <taxon>Bacillota</taxon>
        <taxon>Clostridia</taxon>
        <taxon>Eubacteriales</taxon>
        <taxon>Proteiniborus</taxon>
    </lineage>
</organism>
<evidence type="ECO:0000259" key="11">
    <source>
        <dbReference type="Pfam" id="PF02463"/>
    </source>
</evidence>
<proteinExistence type="inferred from homology"/>
<dbReference type="CDD" id="cd03241">
    <property type="entry name" value="ABC_RecN"/>
    <property type="match status" value="2"/>
</dbReference>
<reference evidence="12 13" key="1">
    <citation type="submission" date="2016-10" db="EMBL/GenBank/DDBJ databases">
        <authorList>
            <person name="de Groot N.N."/>
        </authorList>
    </citation>
    <scope>NUCLEOTIDE SEQUENCE [LARGE SCALE GENOMIC DNA]</scope>
    <source>
        <strain evidence="12 13">DSM 21650</strain>
    </source>
</reference>
<comment type="similarity">
    <text evidence="2 9">Belongs to the RecN family.</text>
</comment>
<dbReference type="InterPro" id="IPR004604">
    <property type="entry name" value="DNA_recomb/repair_RecN"/>
</dbReference>
<evidence type="ECO:0000256" key="3">
    <source>
        <dbReference type="ARBA" id="ARBA00021315"/>
    </source>
</evidence>
<dbReference type="GO" id="GO:0009432">
    <property type="term" value="P:SOS response"/>
    <property type="evidence" value="ECO:0007669"/>
    <property type="project" value="TreeGrafter"/>
</dbReference>
<evidence type="ECO:0000256" key="2">
    <source>
        <dbReference type="ARBA" id="ARBA00009441"/>
    </source>
</evidence>
<dbReference type="SUPFAM" id="SSF52540">
    <property type="entry name" value="P-loop containing nucleoside triphosphate hydrolases"/>
    <property type="match status" value="1"/>
</dbReference>
<evidence type="ECO:0000256" key="9">
    <source>
        <dbReference type="PIRNR" id="PIRNR003128"/>
    </source>
</evidence>
<dbReference type="FunFam" id="3.40.50.300:FF:000319">
    <property type="entry name" value="DNA repair protein RecN"/>
    <property type="match status" value="1"/>
</dbReference>
<evidence type="ECO:0000256" key="4">
    <source>
        <dbReference type="ARBA" id="ARBA00022741"/>
    </source>
</evidence>
<evidence type="ECO:0000256" key="5">
    <source>
        <dbReference type="ARBA" id="ARBA00022763"/>
    </source>
</evidence>
<feature type="domain" description="RecF/RecN/SMC N-terminal" evidence="11">
    <location>
        <begin position="2"/>
        <end position="512"/>
    </location>
</feature>
<dbReference type="GO" id="GO:0005524">
    <property type="term" value="F:ATP binding"/>
    <property type="evidence" value="ECO:0007669"/>
    <property type="project" value="UniProtKB-KW"/>
</dbReference>
<dbReference type="EMBL" id="FNQE01000001">
    <property type="protein sequence ID" value="SDY48717.1"/>
    <property type="molecule type" value="Genomic_DNA"/>
</dbReference>
<evidence type="ECO:0000256" key="8">
    <source>
        <dbReference type="ARBA" id="ARBA00033408"/>
    </source>
</evidence>